<gene>
    <name evidence="3" type="ORF">QTJ16_003875</name>
</gene>
<organism evidence="3 4">
    <name type="scientific">Diplocarpon rosae</name>
    <dbReference type="NCBI Taxonomy" id="946125"/>
    <lineage>
        <taxon>Eukaryota</taxon>
        <taxon>Fungi</taxon>
        <taxon>Dikarya</taxon>
        <taxon>Ascomycota</taxon>
        <taxon>Pezizomycotina</taxon>
        <taxon>Leotiomycetes</taxon>
        <taxon>Helotiales</taxon>
        <taxon>Drepanopezizaceae</taxon>
        <taxon>Diplocarpon</taxon>
    </lineage>
</organism>
<dbReference type="Gene3D" id="1.25.40.10">
    <property type="entry name" value="Tetratricopeptide repeat domain"/>
    <property type="match status" value="1"/>
</dbReference>
<evidence type="ECO:0000313" key="3">
    <source>
        <dbReference type="EMBL" id="KAK2626700.1"/>
    </source>
</evidence>
<feature type="region of interest" description="Disordered" evidence="2">
    <location>
        <begin position="213"/>
        <end position="235"/>
    </location>
</feature>
<name>A0AAD9WCV5_9HELO</name>
<evidence type="ECO:0000313" key="4">
    <source>
        <dbReference type="Proteomes" id="UP001285354"/>
    </source>
</evidence>
<evidence type="ECO:0000256" key="2">
    <source>
        <dbReference type="SAM" id="MobiDB-lite"/>
    </source>
</evidence>
<dbReference type="Proteomes" id="UP001285354">
    <property type="component" value="Unassembled WGS sequence"/>
</dbReference>
<dbReference type="AlphaFoldDB" id="A0AAD9WCV5"/>
<reference evidence="3" key="1">
    <citation type="submission" date="2023-06" db="EMBL/GenBank/DDBJ databases">
        <title>Draft genome of Marssonina rosae.</title>
        <authorList>
            <person name="Cheng Q."/>
        </authorList>
    </citation>
    <scope>NUCLEOTIDE SEQUENCE</scope>
    <source>
        <strain evidence="3">R4</strain>
    </source>
</reference>
<evidence type="ECO:0000256" key="1">
    <source>
        <dbReference type="ARBA" id="ARBA00022737"/>
    </source>
</evidence>
<comment type="caution">
    <text evidence="3">The sequence shown here is derived from an EMBL/GenBank/DDBJ whole genome shotgun (WGS) entry which is preliminary data.</text>
</comment>
<evidence type="ECO:0008006" key="5">
    <source>
        <dbReference type="Google" id="ProtNLM"/>
    </source>
</evidence>
<proteinExistence type="predicted"/>
<dbReference type="InterPro" id="IPR051222">
    <property type="entry name" value="PPR/CCM1_RNA-binding"/>
</dbReference>
<accession>A0AAD9WCV5</accession>
<dbReference type="PANTHER" id="PTHR47942">
    <property type="entry name" value="TETRATRICOPEPTIDE REPEAT (TPR)-LIKE SUPERFAMILY PROTEIN-RELATED"/>
    <property type="match status" value="1"/>
</dbReference>
<dbReference type="EMBL" id="JAUBYV010000005">
    <property type="protein sequence ID" value="KAK2626700.1"/>
    <property type="molecule type" value="Genomic_DNA"/>
</dbReference>
<keyword evidence="1" id="KW-0677">Repeat</keyword>
<feature type="compositionally biased region" description="Basic and acidic residues" evidence="2">
    <location>
        <begin position="50"/>
        <end position="68"/>
    </location>
</feature>
<protein>
    <recommendedName>
        <fullName evidence="5">Pentatricopeptide repeat-containing protein</fullName>
    </recommendedName>
</protein>
<dbReference type="PANTHER" id="PTHR47942:SF63">
    <property type="entry name" value="PENTATRICOPEPTIDE REPEAT-CONTAINING PROTEIN"/>
    <property type="match status" value="1"/>
</dbReference>
<feature type="region of interest" description="Disordered" evidence="2">
    <location>
        <begin position="26"/>
        <end position="73"/>
    </location>
</feature>
<feature type="compositionally biased region" description="Low complexity" evidence="2">
    <location>
        <begin position="217"/>
        <end position="229"/>
    </location>
</feature>
<keyword evidence="4" id="KW-1185">Reference proteome</keyword>
<dbReference type="InterPro" id="IPR011990">
    <property type="entry name" value="TPR-like_helical_dom_sf"/>
</dbReference>
<sequence>MPPPQHVLAFNIRGFVCRSCISKPPISPRQRSRFKPRNFATGPIPTRQRRANEKSKPAIREKKEKIDDEALDSEDDLDEATILDALEAEVRERRKDLAEYGPSRQGGVPKNTVKYFEETLDGTRTEDEDDFDDEANLEALETEIRDLKEDINDETGGFLKSLHAKRYGKGSEAANPLADSIRAQLAELKKYDLKNLSDDDRLRLREVFLKDRKQDMSSTNSHTSTATSSPEETLNLGLRQQTPSTEDGEGFEIPLHKFSPAERLRMSELAFVLKRPALSPKARRKGRSKIQTEKDVILRAWRAYSLSRHALASEVLTHDDRWKILNKLWKIFQVEGLQNLDRMARLRILGDDMVALGRVMHWSQKLLYFEAIFIGGERDRAIKMWEDYRFPAYDTTEAWKSYLELGARMLAQHRLPRRAASEAQNYIEIGNNPADFRIVLPLMRANLLEREDPSSITRAWALYIRLRAGLGSLMTMDDYDVIISMFLSAGQKDLALGAFKDMMITGEASMRKADSIALYRTATRHRRDLSSLIITDEELNEASLCTLNKLPAKLKNKFFFGKWIKWLIGDKKLKEAHQVVQLMSSHGITPSPIQLNGLVGAWFRENSTSSVHLAESTAWKMIEERHKFVQQRDRLDPSIRLIPTKDMPSNKNYQYILPAIPPATIETFCILISHYRKSQKPVRMTELMNAFERSRLQPSTHFMNELLWNSHNEHRNDKVVATYRLATEKQSISPDFWTYLILWHNLKKEVDPIRAFAKARKNERHLKCRGLFADMMAKLPRMGNGDFPRHLYQVIVQTFSIAQDLSGTAVALRALRKHYGAYPEPETARVIVLQLARLGLVNEGGFMPRRLDVDSSITKARIANVVKILRGFKEKRVQVLRQQGIEFSELEGEAKAEEPILLLTEILRFAAVQTTDESSRTVTEQSIETAKSMGVPDCVPWESPKEIL</sequence>